<keyword evidence="5" id="KW-0479">Metal-binding</keyword>
<feature type="binding site" evidence="5">
    <location>
        <position position="34"/>
    </location>
    <ligand>
        <name>AMP</name>
        <dbReference type="ChEBI" id="CHEBI:456215"/>
    </ligand>
</feature>
<dbReference type="InterPro" id="IPR006259">
    <property type="entry name" value="Adenyl_kin_sub"/>
</dbReference>
<dbReference type="PRINTS" id="PR00094">
    <property type="entry name" value="ADENYLTKNASE"/>
</dbReference>
<dbReference type="AlphaFoldDB" id="A0A7C0XBB2"/>
<evidence type="ECO:0000256" key="4">
    <source>
        <dbReference type="ARBA" id="ARBA00022777"/>
    </source>
</evidence>
<accession>A0A7C0XBB2</accession>
<keyword evidence="2 5" id="KW-0545">Nucleotide biosynthesis</keyword>
<keyword evidence="5 7" id="KW-0067">ATP-binding</keyword>
<dbReference type="Pfam" id="PF05191">
    <property type="entry name" value="ADK_lid"/>
    <property type="match status" value="1"/>
</dbReference>
<feature type="binding site" evidence="5">
    <location>
        <position position="200"/>
    </location>
    <ligand>
        <name>ATP</name>
        <dbReference type="ChEBI" id="CHEBI:30616"/>
    </ligand>
</feature>
<keyword evidence="4 5" id="KW-0418">Kinase</keyword>
<dbReference type="NCBIfam" id="NF001381">
    <property type="entry name" value="PRK00279.1-3"/>
    <property type="match status" value="1"/>
</dbReference>
<name>A0A7C0XBB2_UNCW3</name>
<organism evidence="9">
    <name type="scientific">candidate division WOR-3 bacterium</name>
    <dbReference type="NCBI Taxonomy" id="2052148"/>
    <lineage>
        <taxon>Bacteria</taxon>
        <taxon>Bacteria division WOR-3</taxon>
    </lineage>
</organism>
<dbReference type="Gene3D" id="3.40.50.300">
    <property type="entry name" value="P-loop containing nucleotide triphosphate hydrolases"/>
    <property type="match status" value="1"/>
</dbReference>
<keyword evidence="1 5" id="KW-0808">Transferase</keyword>
<keyword evidence="5" id="KW-0963">Cytoplasm</keyword>
<dbReference type="InterPro" id="IPR027417">
    <property type="entry name" value="P-loop_NTPase"/>
</dbReference>
<dbReference type="GO" id="GO:0008270">
    <property type="term" value="F:zinc ion binding"/>
    <property type="evidence" value="ECO:0007669"/>
    <property type="project" value="UniProtKB-UniRule"/>
</dbReference>
<feature type="binding site" evidence="5">
    <location>
        <position position="131"/>
    </location>
    <ligand>
        <name>Zn(2+)</name>
        <dbReference type="ChEBI" id="CHEBI:29105"/>
        <note>structural</note>
    </ligand>
</feature>
<dbReference type="Pfam" id="PF00406">
    <property type="entry name" value="ADK"/>
    <property type="match status" value="1"/>
</dbReference>
<feature type="binding site" evidence="5">
    <location>
        <position position="161"/>
    </location>
    <ligand>
        <name>AMP</name>
        <dbReference type="ChEBI" id="CHEBI:456215"/>
    </ligand>
</feature>
<evidence type="ECO:0000313" key="9">
    <source>
        <dbReference type="EMBL" id="HDM90462.1"/>
    </source>
</evidence>
<comment type="similarity">
    <text evidence="5 6">Belongs to the adenylate kinase family.</text>
</comment>
<feature type="binding site" evidence="5">
    <location>
        <begin position="137"/>
        <end position="138"/>
    </location>
    <ligand>
        <name>ATP</name>
        <dbReference type="ChEBI" id="CHEBI:30616"/>
    </ligand>
</feature>
<dbReference type="InterPro" id="IPR033690">
    <property type="entry name" value="Adenylat_kinase_CS"/>
</dbReference>
<keyword evidence="5" id="KW-0862">Zinc</keyword>
<evidence type="ECO:0000256" key="2">
    <source>
        <dbReference type="ARBA" id="ARBA00022727"/>
    </source>
</evidence>
<dbReference type="GO" id="GO:0004017">
    <property type="term" value="F:AMP kinase activity"/>
    <property type="evidence" value="ECO:0007669"/>
    <property type="project" value="UniProtKB-UniRule"/>
</dbReference>
<evidence type="ECO:0000256" key="1">
    <source>
        <dbReference type="ARBA" id="ARBA00022679"/>
    </source>
</evidence>
<feature type="binding site" evidence="5">
    <location>
        <position position="39"/>
    </location>
    <ligand>
        <name>AMP</name>
        <dbReference type="ChEBI" id="CHEBI:456215"/>
    </ligand>
</feature>
<evidence type="ECO:0000256" key="7">
    <source>
        <dbReference type="RuleBase" id="RU003331"/>
    </source>
</evidence>
<comment type="catalytic activity">
    <reaction evidence="5 7">
        <text>AMP + ATP = 2 ADP</text>
        <dbReference type="Rhea" id="RHEA:12973"/>
        <dbReference type="ChEBI" id="CHEBI:30616"/>
        <dbReference type="ChEBI" id="CHEBI:456215"/>
        <dbReference type="ChEBI" id="CHEBI:456216"/>
        <dbReference type="EC" id="2.7.4.3"/>
    </reaction>
</comment>
<dbReference type="UniPathway" id="UPA00588">
    <property type="reaction ID" value="UER00649"/>
</dbReference>
<feature type="binding site" evidence="5">
    <location>
        <begin position="86"/>
        <end position="89"/>
    </location>
    <ligand>
        <name>AMP</name>
        <dbReference type="ChEBI" id="CHEBI:456215"/>
    </ligand>
</feature>
<sequence length="215" mass="24087">MEGLGLILLGPPGSGKGTQAELFENRLGLKKISTGDILRDAIRKGTELGKLAKEHINRGELVPDDVVVALVEEALKKTSDGYILDGFPRTIEQAKRLDRILEKLGKKLDAAVLFAVPDEEIIKRLSARRVCPKCHAVYNMVTKPPKRDEICDICGTPLVMRDDDKPETVRRRIEVYRRDTEPLVDFYRNRGLLVEVKAVGDPEEVFNFIIGALKK</sequence>
<comment type="function">
    <text evidence="5">Catalyzes the reversible transfer of the terminal phosphate group between ATP and AMP. Plays an important role in cellular energy homeostasis and in adenine nucleotide metabolism.</text>
</comment>
<keyword evidence="3 5" id="KW-0547">Nucleotide-binding</keyword>
<evidence type="ECO:0000259" key="8">
    <source>
        <dbReference type="Pfam" id="PF05191"/>
    </source>
</evidence>
<dbReference type="InterPro" id="IPR000850">
    <property type="entry name" value="Adenylat/UMP-CMP_kin"/>
</dbReference>
<feature type="binding site" evidence="5">
    <location>
        <begin position="60"/>
        <end position="62"/>
    </location>
    <ligand>
        <name>AMP</name>
        <dbReference type="ChEBI" id="CHEBI:456215"/>
    </ligand>
</feature>
<feature type="binding site" evidence="5">
    <location>
        <position position="128"/>
    </location>
    <ligand>
        <name>ATP</name>
        <dbReference type="ChEBI" id="CHEBI:30616"/>
    </ligand>
</feature>
<feature type="binding site" evidence="5">
    <location>
        <position position="134"/>
    </location>
    <ligand>
        <name>Zn(2+)</name>
        <dbReference type="ChEBI" id="CHEBI:29105"/>
        <note>structural</note>
    </ligand>
</feature>
<feature type="binding site" evidence="5">
    <location>
        <position position="172"/>
    </location>
    <ligand>
        <name>AMP</name>
        <dbReference type="ChEBI" id="CHEBI:456215"/>
    </ligand>
</feature>
<dbReference type="InterPro" id="IPR007862">
    <property type="entry name" value="Adenylate_kinase_lid-dom"/>
</dbReference>
<comment type="subunit">
    <text evidence="5 7">Monomer.</text>
</comment>
<dbReference type="SUPFAM" id="SSF52540">
    <property type="entry name" value="P-loop containing nucleoside triphosphate hydrolases"/>
    <property type="match status" value="1"/>
</dbReference>
<evidence type="ECO:0000256" key="3">
    <source>
        <dbReference type="ARBA" id="ARBA00022741"/>
    </source>
</evidence>
<feature type="region of interest" description="LID" evidence="5">
    <location>
        <begin position="127"/>
        <end position="164"/>
    </location>
</feature>
<proteinExistence type="inferred from homology"/>
<dbReference type="NCBIfam" id="NF001380">
    <property type="entry name" value="PRK00279.1-2"/>
    <property type="match status" value="1"/>
</dbReference>
<dbReference type="HAMAP" id="MF_00235">
    <property type="entry name" value="Adenylate_kinase_Adk"/>
    <property type="match status" value="1"/>
</dbReference>
<dbReference type="GO" id="GO:0005524">
    <property type="term" value="F:ATP binding"/>
    <property type="evidence" value="ECO:0007669"/>
    <property type="project" value="UniProtKB-UniRule"/>
</dbReference>
<evidence type="ECO:0000256" key="5">
    <source>
        <dbReference type="HAMAP-Rule" id="MF_00235"/>
    </source>
</evidence>
<reference evidence="9" key="1">
    <citation type="journal article" date="2020" name="mSystems">
        <title>Genome- and Community-Level Interaction Insights into Carbon Utilization and Element Cycling Functions of Hydrothermarchaeota in Hydrothermal Sediment.</title>
        <authorList>
            <person name="Zhou Z."/>
            <person name="Liu Y."/>
            <person name="Xu W."/>
            <person name="Pan J."/>
            <person name="Luo Z.H."/>
            <person name="Li M."/>
        </authorList>
    </citation>
    <scope>NUCLEOTIDE SEQUENCE [LARGE SCALE GENOMIC DNA]</scope>
    <source>
        <strain evidence="9">HyVt-237</strain>
    </source>
</reference>
<gene>
    <name evidence="5" type="primary">adk</name>
    <name evidence="9" type="ORF">ENG67_04555</name>
</gene>
<dbReference type="NCBIfam" id="TIGR01351">
    <property type="entry name" value="adk"/>
    <property type="match status" value="1"/>
</dbReference>
<evidence type="ECO:0000256" key="6">
    <source>
        <dbReference type="RuleBase" id="RU003330"/>
    </source>
</evidence>
<comment type="caution">
    <text evidence="9">The sequence shown here is derived from an EMBL/GenBank/DDBJ whole genome shotgun (WGS) entry which is preliminary data.</text>
</comment>
<dbReference type="GO" id="GO:0044209">
    <property type="term" value="P:AMP salvage"/>
    <property type="evidence" value="ECO:0007669"/>
    <property type="project" value="UniProtKB-UniRule"/>
</dbReference>
<dbReference type="Proteomes" id="UP000885931">
    <property type="component" value="Unassembled WGS sequence"/>
</dbReference>
<dbReference type="FunFam" id="3.40.50.300:FF:000106">
    <property type="entry name" value="Adenylate kinase mitochondrial"/>
    <property type="match status" value="1"/>
</dbReference>
<comment type="subcellular location">
    <subcellularLocation>
        <location evidence="5 7">Cytoplasm</location>
    </subcellularLocation>
</comment>
<dbReference type="EMBL" id="DRBW01000176">
    <property type="protein sequence ID" value="HDM90462.1"/>
    <property type="molecule type" value="Genomic_DNA"/>
</dbReference>
<dbReference type="PANTHER" id="PTHR23359">
    <property type="entry name" value="NUCLEOTIDE KINASE"/>
    <property type="match status" value="1"/>
</dbReference>
<dbReference type="PROSITE" id="PS00113">
    <property type="entry name" value="ADENYLATE_KINASE"/>
    <property type="match status" value="1"/>
</dbReference>
<dbReference type="GO" id="GO:0005737">
    <property type="term" value="C:cytoplasm"/>
    <property type="evidence" value="ECO:0007669"/>
    <property type="project" value="UniProtKB-SubCell"/>
</dbReference>
<comment type="pathway">
    <text evidence="5">Purine metabolism; AMP biosynthesis via salvage pathway; AMP from ADP: step 1/1.</text>
</comment>
<feature type="binding site" evidence="5">
    <location>
        <position position="151"/>
    </location>
    <ligand>
        <name>Zn(2+)</name>
        <dbReference type="ChEBI" id="CHEBI:29105"/>
        <note>structural</note>
    </ligand>
</feature>
<feature type="region of interest" description="NMP" evidence="5">
    <location>
        <begin position="33"/>
        <end position="62"/>
    </location>
</feature>
<dbReference type="EC" id="2.7.4.3" evidence="5 7"/>
<comment type="domain">
    <text evidence="5">Consists of three domains, a large central CORE domain and two small peripheral domains, NMPbind and LID, which undergo movements during catalysis. The LID domain closes over the site of phosphoryl transfer upon ATP binding. Assembling and dissambling the active center during each catalytic cycle provides an effective means to prevent ATP hydrolysis. Some bacteria have evolved a zinc-coordinating structure that stabilizes the LID domain.</text>
</comment>
<feature type="binding site" evidence="5">
    <location>
        <position position="154"/>
    </location>
    <ligand>
        <name>Zn(2+)</name>
        <dbReference type="ChEBI" id="CHEBI:29105"/>
        <note>structural</note>
    </ligand>
</feature>
<feature type="binding site" evidence="5">
    <location>
        <begin position="13"/>
        <end position="18"/>
    </location>
    <ligand>
        <name>ATP</name>
        <dbReference type="ChEBI" id="CHEBI:30616"/>
    </ligand>
</feature>
<dbReference type="CDD" id="cd01428">
    <property type="entry name" value="ADK"/>
    <property type="match status" value="1"/>
</dbReference>
<protein>
    <recommendedName>
        <fullName evidence="5 7">Adenylate kinase</fullName>
        <shortName evidence="5">AK</shortName>
        <ecNumber evidence="5 7">2.7.4.3</ecNumber>
    </recommendedName>
    <alternativeName>
        <fullName evidence="5">ATP-AMP transphosphorylase</fullName>
    </alternativeName>
    <alternativeName>
        <fullName evidence="5">ATP:AMP phosphotransferase</fullName>
    </alternativeName>
    <alternativeName>
        <fullName evidence="5">Adenylate monophosphate kinase</fullName>
    </alternativeName>
</protein>
<feature type="domain" description="Adenylate kinase active site lid" evidence="8">
    <location>
        <begin position="128"/>
        <end position="163"/>
    </location>
</feature>
<feature type="binding site" evidence="5">
    <location>
        <position position="93"/>
    </location>
    <ligand>
        <name>AMP</name>
        <dbReference type="ChEBI" id="CHEBI:456215"/>
    </ligand>
</feature>
<dbReference type="NCBIfam" id="NF011100">
    <property type="entry name" value="PRK14527.1"/>
    <property type="match status" value="1"/>
</dbReference>